<dbReference type="InterPro" id="IPR029052">
    <property type="entry name" value="Metallo-depent_PP-like"/>
</dbReference>
<feature type="binding site" evidence="7">
    <location>
        <position position="17"/>
    </location>
    <ligand>
        <name>Fe cation</name>
        <dbReference type="ChEBI" id="CHEBI:24875"/>
        <label>1</label>
    </ligand>
</feature>
<evidence type="ECO:0000256" key="6">
    <source>
        <dbReference type="PIRSR" id="PIRSR004789-50"/>
    </source>
</evidence>
<name>A0A3N5BSI0_9THEO</name>
<dbReference type="Proteomes" id="UP000282654">
    <property type="component" value="Unassembled WGS sequence"/>
</dbReference>
<evidence type="ECO:0000256" key="7">
    <source>
        <dbReference type="PIRSR" id="PIRSR004789-51"/>
    </source>
</evidence>
<keyword evidence="4" id="KW-0408">Iron</keyword>
<reference evidence="8 9" key="1">
    <citation type="submission" date="2018-11" db="EMBL/GenBank/DDBJ databases">
        <title>Genomic Encyclopedia of Type Strains, Phase IV (KMG-IV): sequencing the most valuable type-strain genomes for metagenomic binning, comparative biology and taxonomic classification.</title>
        <authorList>
            <person name="Goeker M."/>
        </authorList>
    </citation>
    <scope>NUCLEOTIDE SEQUENCE [LARGE SCALE GENOMIC DNA]</scope>
    <source>
        <strain evidence="8 9">DSM 102936</strain>
    </source>
</reference>
<evidence type="ECO:0008006" key="10">
    <source>
        <dbReference type="Google" id="ProtNLM"/>
    </source>
</evidence>
<protein>
    <recommendedName>
        <fullName evidence="10">TIGR00282 family metallophosphoesterase</fullName>
    </recommendedName>
</protein>
<dbReference type="AlphaFoldDB" id="A0A3N5BSI0"/>
<comment type="similarity">
    <text evidence="5">Belongs to the YmdB-like family.</text>
</comment>
<evidence type="ECO:0000313" key="9">
    <source>
        <dbReference type="Proteomes" id="UP000282654"/>
    </source>
</evidence>
<dbReference type="GO" id="GO:0046872">
    <property type="term" value="F:metal ion binding"/>
    <property type="evidence" value="ECO:0007669"/>
    <property type="project" value="UniProtKB-KW"/>
</dbReference>
<feature type="binding site" evidence="7">
    <location>
        <position position="49"/>
    </location>
    <ligand>
        <name>Fe cation</name>
        <dbReference type="ChEBI" id="CHEBI:24875"/>
        <label>1</label>
    </ligand>
</feature>
<proteinExistence type="inferred from homology"/>
<comment type="caution">
    <text evidence="8">The sequence shown here is derived from an EMBL/GenBank/DDBJ whole genome shotgun (WGS) entry which is preliminary data.</text>
</comment>
<evidence type="ECO:0000313" key="8">
    <source>
        <dbReference type="EMBL" id="RPF46721.1"/>
    </source>
</evidence>
<feature type="active site" description="Proton donor" evidence="6">
    <location>
        <position position="77"/>
    </location>
</feature>
<dbReference type="GO" id="GO:0004113">
    <property type="term" value="F:2',3'-cyclic-nucleotide 3'-phosphodiesterase activity"/>
    <property type="evidence" value="ECO:0007669"/>
    <property type="project" value="TreeGrafter"/>
</dbReference>
<comment type="cofactor">
    <cofactor evidence="1">
        <name>Fe(3+)</name>
        <dbReference type="ChEBI" id="CHEBI:29034"/>
    </cofactor>
</comment>
<evidence type="ECO:0000256" key="5">
    <source>
        <dbReference type="ARBA" id="ARBA00061401"/>
    </source>
</evidence>
<evidence type="ECO:0000256" key="2">
    <source>
        <dbReference type="ARBA" id="ARBA00022723"/>
    </source>
</evidence>
<organism evidence="8 9">
    <name type="scientific">Thermodesulfitimonas autotrophica</name>
    <dbReference type="NCBI Taxonomy" id="1894989"/>
    <lineage>
        <taxon>Bacteria</taxon>
        <taxon>Bacillati</taxon>
        <taxon>Bacillota</taxon>
        <taxon>Clostridia</taxon>
        <taxon>Thermoanaerobacterales</taxon>
        <taxon>Thermoanaerobacteraceae</taxon>
        <taxon>Thermodesulfitimonas</taxon>
    </lineage>
</organism>
<dbReference type="PIRSF" id="PIRSF004789">
    <property type="entry name" value="DR1281"/>
    <property type="match status" value="1"/>
</dbReference>
<feature type="binding site" evidence="7">
    <location>
        <position position="159"/>
    </location>
    <ligand>
        <name>Fe cation</name>
        <dbReference type="ChEBI" id="CHEBI:24875"/>
        <label>2</label>
    </ligand>
</feature>
<feature type="binding site" evidence="7">
    <location>
        <position position="184"/>
    </location>
    <ligand>
        <name>Fe cation</name>
        <dbReference type="ChEBI" id="CHEBI:24875"/>
        <label>2</label>
    </ligand>
</feature>
<dbReference type="Pfam" id="PF13277">
    <property type="entry name" value="YmdB"/>
    <property type="match status" value="1"/>
</dbReference>
<evidence type="ECO:0000256" key="4">
    <source>
        <dbReference type="ARBA" id="ARBA00023004"/>
    </source>
</evidence>
<dbReference type="EMBL" id="RKRE01000002">
    <property type="protein sequence ID" value="RPF46721.1"/>
    <property type="molecule type" value="Genomic_DNA"/>
</dbReference>
<feature type="binding site" evidence="7">
    <location>
        <position position="186"/>
    </location>
    <ligand>
        <name>Fe cation</name>
        <dbReference type="ChEBI" id="CHEBI:24875"/>
        <label>1</label>
    </ligand>
</feature>
<evidence type="ECO:0000256" key="3">
    <source>
        <dbReference type="ARBA" id="ARBA00022801"/>
    </source>
</evidence>
<dbReference type="FunFam" id="3.60.21.10:FF:000016">
    <property type="entry name" value="Putative metallophosphoesterase"/>
    <property type="match status" value="1"/>
</dbReference>
<dbReference type="NCBIfam" id="TIGR00282">
    <property type="entry name" value="TIGR00282 family metallophosphoesterase"/>
    <property type="match status" value="1"/>
</dbReference>
<dbReference type="PANTHER" id="PTHR36303">
    <property type="entry name" value="2',3'-CYCLIC-NUCLEOTIDE 2'-PHOSPHODIESTERASE"/>
    <property type="match status" value="1"/>
</dbReference>
<feature type="binding site" evidence="7">
    <location>
        <position position="76"/>
    </location>
    <ligand>
        <name>Fe cation</name>
        <dbReference type="ChEBI" id="CHEBI:24875"/>
        <label>2</label>
    </ligand>
</feature>
<dbReference type="Gene3D" id="3.60.21.10">
    <property type="match status" value="1"/>
</dbReference>
<keyword evidence="3" id="KW-0378">Hydrolase</keyword>
<feature type="binding site" evidence="7">
    <location>
        <position position="48"/>
    </location>
    <ligand>
        <name>Fe cation</name>
        <dbReference type="ChEBI" id="CHEBI:24875"/>
        <label>1</label>
    </ligand>
</feature>
<gene>
    <name evidence="8" type="ORF">EDD75_0975</name>
</gene>
<dbReference type="InterPro" id="IPR005235">
    <property type="entry name" value="YmdB-like"/>
</dbReference>
<keyword evidence="9" id="KW-1185">Reference proteome</keyword>
<keyword evidence="2 7" id="KW-0479">Metal-binding</keyword>
<dbReference type="PANTHER" id="PTHR36303:SF1">
    <property type="entry name" value="2',3'-CYCLIC-NUCLEOTIDE 2'-PHOSPHODIESTERASE"/>
    <property type="match status" value="1"/>
</dbReference>
<evidence type="ECO:0000256" key="1">
    <source>
        <dbReference type="ARBA" id="ARBA00001965"/>
    </source>
</evidence>
<accession>A0A3N5BSI0</accession>
<dbReference type="CDD" id="cd07382">
    <property type="entry name" value="MPP_DR1281"/>
    <property type="match status" value="1"/>
</dbReference>
<feature type="binding site" evidence="7">
    <location>
        <position position="48"/>
    </location>
    <ligand>
        <name>Fe cation</name>
        <dbReference type="ChEBI" id="CHEBI:24875"/>
        <label>2</label>
    </ligand>
</feature>
<sequence>MQNKPPVPEMKVLMIGDVVGRPGRRAVKEFLPALREARQIDLVIANAENLAGGNGITRETADEIFSYGVDFLTGGNHIWDKKESYSYIDEETRLVRPANYPPGAPGAGYRVFTVGNHKVGLVNLCGRAFMPDLDCPFRKAEEITAALAAATPIIIVDFHAEATSEKIALGWFLDGRVTALFGTHTHVQTADERILPGGTAYITDVGMTGPRDGVIGVRKEAIISKYLTQLPKRFEVASGPYQFNACLVTLDPATGKALSIERVQEFER</sequence>
<dbReference type="SUPFAM" id="SSF56300">
    <property type="entry name" value="Metallo-dependent phosphatases"/>
    <property type="match status" value="1"/>
</dbReference>